<dbReference type="PRINTS" id="PR00164">
    <property type="entry name" value="ABC2TRNSPORT"/>
</dbReference>
<accession>A0A1Y3MJU1</accession>
<feature type="transmembrane region" description="Helical" evidence="5">
    <location>
        <begin position="149"/>
        <end position="172"/>
    </location>
</feature>
<dbReference type="RefSeq" id="WP_016114194.1">
    <property type="nucleotide sequence ID" value="NZ_CP189809.1"/>
</dbReference>
<dbReference type="Pfam" id="PF01061">
    <property type="entry name" value="ABC2_membrane"/>
    <property type="match status" value="1"/>
</dbReference>
<comment type="subcellular location">
    <subcellularLocation>
        <location evidence="5">Cell membrane</location>
        <topology evidence="5">Multi-pass membrane protein</topology>
    </subcellularLocation>
    <subcellularLocation>
        <location evidence="1">Membrane</location>
        <topology evidence="1">Multi-pass membrane protein</topology>
    </subcellularLocation>
</comment>
<reference evidence="7 8" key="1">
    <citation type="submission" date="2017-02" db="EMBL/GenBank/DDBJ databases">
        <title>Bacillus pseudomycoides isolate FSL K6-0042.</title>
        <authorList>
            <person name="Kovac J."/>
        </authorList>
    </citation>
    <scope>NUCLEOTIDE SEQUENCE [LARGE SCALE GENOMIC DNA]</scope>
    <source>
        <strain evidence="7 8">FSL K6-0042</strain>
    </source>
</reference>
<evidence type="ECO:0000256" key="4">
    <source>
        <dbReference type="ARBA" id="ARBA00023136"/>
    </source>
</evidence>
<dbReference type="EMBL" id="MWPX01000011">
    <property type="protein sequence ID" value="OUM48710.1"/>
    <property type="molecule type" value="Genomic_DNA"/>
</dbReference>
<dbReference type="PANTHER" id="PTHR43229">
    <property type="entry name" value="NODULATION PROTEIN J"/>
    <property type="match status" value="1"/>
</dbReference>
<keyword evidence="5" id="KW-1003">Cell membrane</keyword>
<dbReference type="InterPro" id="IPR000412">
    <property type="entry name" value="ABC_2_transport"/>
</dbReference>
<protein>
    <recommendedName>
        <fullName evidence="5">Transport permease protein</fullName>
    </recommendedName>
</protein>
<name>A0A1Y3MJU1_9BACI</name>
<feature type="transmembrane region" description="Helical" evidence="5">
    <location>
        <begin position="64"/>
        <end position="90"/>
    </location>
</feature>
<comment type="similarity">
    <text evidence="5">Belongs to the ABC-2 integral membrane protein family.</text>
</comment>
<keyword evidence="3 5" id="KW-1133">Transmembrane helix</keyword>
<evidence type="ECO:0000313" key="8">
    <source>
        <dbReference type="Proteomes" id="UP000195321"/>
    </source>
</evidence>
<dbReference type="AlphaFoldDB" id="A0A1Y3MJU1"/>
<dbReference type="InterPro" id="IPR051784">
    <property type="entry name" value="Nod_factor_ABC_transporter"/>
</dbReference>
<gene>
    <name evidence="7" type="ORF">BW425_12250</name>
</gene>
<dbReference type="GO" id="GO:0043190">
    <property type="term" value="C:ATP-binding cassette (ABC) transporter complex"/>
    <property type="evidence" value="ECO:0007669"/>
    <property type="project" value="InterPro"/>
</dbReference>
<keyword evidence="2 5" id="KW-0812">Transmembrane</keyword>
<evidence type="ECO:0000256" key="1">
    <source>
        <dbReference type="ARBA" id="ARBA00004141"/>
    </source>
</evidence>
<evidence type="ECO:0000256" key="5">
    <source>
        <dbReference type="RuleBase" id="RU361157"/>
    </source>
</evidence>
<dbReference type="InterPro" id="IPR047817">
    <property type="entry name" value="ABC2_TM_bact-type"/>
</dbReference>
<dbReference type="Proteomes" id="UP000195321">
    <property type="component" value="Unassembled WGS sequence"/>
</dbReference>
<evidence type="ECO:0000256" key="2">
    <source>
        <dbReference type="ARBA" id="ARBA00022692"/>
    </source>
</evidence>
<dbReference type="PANTHER" id="PTHR43229:SF2">
    <property type="entry name" value="NODULATION PROTEIN J"/>
    <property type="match status" value="1"/>
</dbReference>
<evidence type="ECO:0000259" key="6">
    <source>
        <dbReference type="PROSITE" id="PS51012"/>
    </source>
</evidence>
<feature type="transmembrane region" description="Helical" evidence="5">
    <location>
        <begin position="20"/>
        <end position="43"/>
    </location>
</feature>
<keyword evidence="4 5" id="KW-0472">Membrane</keyword>
<proteinExistence type="inferred from homology"/>
<organism evidence="7 8">
    <name type="scientific">Bacillus pseudomycoides</name>
    <dbReference type="NCBI Taxonomy" id="64104"/>
    <lineage>
        <taxon>Bacteria</taxon>
        <taxon>Bacillati</taxon>
        <taxon>Bacillota</taxon>
        <taxon>Bacilli</taxon>
        <taxon>Bacillales</taxon>
        <taxon>Bacillaceae</taxon>
        <taxon>Bacillus</taxon>
        <taxon>Bacillus cereus group</taxon>
    </lineage>
</organism>
<comment type="caution">
    <text evidence="7">The sequence shown here is derived from an EMBL/GenBank/DDBJ whole genome shotgun (WGS) entry which is preliminary data.</text>
</comment>
<feature type="transmembrane region" description="Helical" evidence="5">
    <location>
        <begin position="238"/>
        <end position="256"/>
    </location>
</feature>
<sequence>MWLTFMATFRRDFYTMRRAYPWSFFLGHILTGVYIVLFAYLTYHFMFQGKLDTNFAKLGKTDDYLSYVILGAVFYSFSVSLLMIVSRTLITELREGTLDVLLLTPSSRQGYFLGAAAQGILRVVLEFITIFIFGLFFGLQFREINMIPVVLLLFIFFFAIFAQALVLGAFMLYFRDTYLTQNTLFIFMSLVSGVFFPVGYLPAFLQPMSVLMPLSHGLSAFRLCMIEGGNLASIQIELMWLLGLGVAYFIAGVYAMKRMEKYVIETHFA</sequence>
<evidence type="ECO:0000313" key="7">
    <source>
        <dbReference type="EMBL" id="OUM48710.1"/>
    </source>
</evidence>
<evidence type="ECO:0000256" key="3">
    <source>
        <dbReference type="ARBA" id="ARBA00022989"/>
    </source>
</evidence>
<dbReference type="PIRSF" id="PIRSF006648">
    <property type="entry name" value="DrrB"/>
    <property type="match status" value="1"/>
</dbReference>
<dbReference type="InterPro" id="IPR013525">
    <property type="entry name" value="ABC2_TM"/>
</dbReference>
<feature type="transmembrane region" description="Helical" evidence="5">
    <location>
        <begin position="110"/>
        <end position="137"/>
    </location>
</feature>
<feature type="transmembrane region" description="Helical" evidence="5">
    <location>
        <begin position="184"/>
        <end position="203"/>
    </location>
</feature>
<dbReference type="PROSITE" id="PS51012">
    <property type="entry name" value="ABC_TM2"/>
    <property type="match status" value="1"/>
</dbReference>
<keyword evidence="5" id="KW-0813">Transport</keyword>
<dbReference type="GO" id="GO:0140359">
    <property type="term" value="F:ABC-type transporter activity"/>
    <property type="evidence" value="ECO:0007669"/>
    <property type="project" value="InterPro"/>
</dbReference>
<feature type="domain" description="ABC transmembrane type-2" evidence="6">
    <location>
        <begin position="27"/>
        <end position="259"/>
    </location>
</feature>